<protein>
    <recommendedName>
        <fullName evidence="3">Complex 1 LYR protein domain-containing protein</fullName>
    </recommendedName>
</protein>
<evidence type="ECO:0000313" key="5">
    <source>
        <dbReference type="Proteomes" id="UP000053095"/>
    </source>
</evidence>
<dbReference type="CDD" id="cd20264">
    <property type="entry name" value="Complex1_LYR_LYRM4"/>
    <property type="match status" value="1"/>
</dbReference>
<evidence type="ECO:0000259" key="3">
    <source>
        <dbReference type="Pfam" id="PF05347"/>
    </source>
</evidence>
<dbReference type="GO" id="GO:0005739">
    <property type="term" value="C:mitochondrion"/>
    <property type="evidence" value="ECO:0007669"/>
    <property type="project" value="TreeGrafter"/>
</dbReference>
<keyword evidence="5" id="KW-1185">Reference proteome</keyword>
<feature type="compositionally biased region" description="Basic residues" evidence="2">
    <location>
        <begin position="365"/>
        <end position="388"/>
    </location>
</feature>
<dbReference type="PANTHER" id="PTHR13166:SF7">
    <property type="entry name" value="LYR MOTIF-CONTAINING PROTEIN 4"/>
    <property type="match status" value="1"/>
</dbReference>
<comment type="caution">
    <text evidence="4">The sequence shown here is derived from an EMBL/GenBank/DDBJ whole genome shotgun (WGS) entry which is preliminary data.</text>
</comment>
<dbReference type="InterPro" id="IPR008011">
    <property type="entry name" value="Complex1_LYR_dom"/>
</dbReference>
<dbReference type="PANTHER" id="PTHR13166">
    <property type="entry name" value="PROTEIN C6ORF149"/>
    <property type="match status" value="1"/>
</dbReference>
<organism evidence="4 5">
    <name type="scientific">Talaromyces pinophilus</name>
    <name type="common">Penicillium pinophilum</name>
    <dbReference type="NCBI Taxonomy" id="128442"/>
    <lineage>
        <taxon>Eukaryota</taxon>
        <taxon>Fungi</taxon>
        <taxon>Dikarya</taxon>
        <taxon>Ascomycota</taxon>
        <taxon>Pezizomycotina</taxon>
        <taxon>Eurotiomycetes</taxon>
        <taxon>Eurotiomycetidae</taxon>
        <taxon>Eurotiales</taxon>
        <taxon>Trichocomaceae</taxon>
        <taxon>Talaromyces</taxon>
        <taxon>Talaromyces sect. Talaromyces</taxon>
    </lineage>
</organism>
<dbReference type="AlphaFoldDB" id="A0A6V8HPD2"/>
<feature type="domain" description="Complex 1 LYR protein" evidence="3">
    <location>
        <begin position="19"/>
        <end position="64"/>
    </location>
</feature>
<accession>A0A6V8HPD2</accession>
<reference evidence="5" key="1">
    <citation type="journal article" date="2015" name="Genome Announc.">
        <title>Draft genome sequence of Talaromyces cellulolyticus strain Y-94, a source of lignocellulosic biomass-degrading enzymes.</title>
        <authorList>
            <person name="Fujii T."/>
            <person name="Koike H."/>
            <person name="Sawayama S."/>
            <person name="Yano S."/>
            <person name="Inoue H."/>
        </authorList>
    </citation>
    <scope>NUCLEOTIDE SEQUENCE [LARGE SCALE GENOMIC DNA]</scope>
    <source>
        <strain evidence="5">Y-94</strain>
    </source>
</reference>
<dbReference type="InterPro" id="IPR045297">
    <property type="entry name" value="Complex1_LYR_LYRM4"/>
</dbReference>
<name>A0A6V8HPD2_TALPI</name>
<feature type="compositionally biased region" description="Polar residues" evidence="2">
    <location>
        <begin position="105"/>
        <end position="122"/>
    </location>
</feature>
<dbReference type="GO" id="GO:0016226">
    <property type="term" value="P:iron-sulfur cluster assembly"/>
    <property type="evidence" value="ECO:0007669"/>
    <property type="project" value="InterPro"/>
</dbReference>
<sequence>MSSVTTLHRDTAFQVRSLSSQFSNYNFREYARRRTRDAFREHQKEGEERKIQEFIQEGLKNLRMMKRQTVISQFYQLDRLVVEGQKTGKQTGDRGDIVRQKDVGSSRSGRQFGETANRSRTSAADHDIFEGLPIRRWTRQAHTISQDAKTDNLPDQNIAGAGGNVAGGKADQQFPELPMPKDSHLLAPHSRALLRAARAGYIYLLPASKDTQSVDERDGPDMEDATTPAVKNERSYTARKWSQIPRHVELPEVEFLAKRRPGLPSLYGASGAVTAAVPNASQPMRKAKIRKVDPETGNITIYDAWIPEGQKVEGEIKDESQASNGQPDVTVIKATPAPGTVVEGVGVANAEGIVVASTAVESPTKQRKGPPPPKRKGKGLRGRGRKKVMFAPGEGAEAGGEERVAEGEQDEDEDDEEGEEGEDVEDGEEVTTKPGETPQTDTPMKDATPDAAPDTVPKLDLEATPSLPPATENETAVAPTAEPITPEPQSPIRPQSEQLTPPEEPVPEIEPTKVEEVPEVKPEPTPSADMMEGLQQTQPTPEIPVTEKVEVTETVQPAVDGTATIETETKVEQTVLETDAPITTEAVEEPKPTATAVPETQPELPDTIQENSTKEPSQPAEEPSQVKTEQSPAAEPRPEPEVKPETEPAVSEPVAEEQAIQEPNPSTEENVVSSAPAEAPVHEKAGKS</sequence>
<evidence type="ECO:0000313" key="4">
    <source>
        <dbReference type="EMBL" id="GAM43795.1"/>
    </source>
</evidence>
<feature type="compositionally biased region" description="Polar residues" evidence="2">
    <location>
        <begin position="661"/>
        <end position="673"/>
    </location>
</feature>
<feature type="region of interest" description="Disordered" evidence="2">
    <location>
        <begin position="211"/>
        <end position="231"/>
    </location>
</feature>
<dbReference type="EMBL" id="DF933856">
    <property type="protein sequence ID" value="GAM43795.1"/>
    <property type="molecule type" value="Genomic_DNA"/>
</dbReference>
<evidence type="ECO:0000256" key="2">
    <source>
        <dbReference type="SAM" id="MobiDB-lite"/>
    </source>
</evidence>
<feature type="region of interest" description="Disordered" evidence="2">
    <location>
        <begin position="147"/>
        <end position="172"/>
    </location>
</feature>
<feature type="region of interest" description="Disordered" evidence="2">
    <location>
        <begin position="101"/>
        <end position="122"/>
    </location>
</feature>
<dbReference type="InterPro" id="IPR051522">
    <property type="entry name" value="ISC_assembly_LYR"/>
</dbReference>
<dbReference type="GO" id="GO:1990221">
    <property type="term" value="C:L-cysteine desulfurase complex"/>
    <property type="evidence" value="ECO:0007669"/>
    <property type="project" value="TreeGrafter"/>
</dbReference>
<dbReference type="Pfam" id="PF05347">
    <property type="entry name" value="Complex1_LYR"/>
    <property type="match status" value="1"/>
</dbReference>
<comment type="similarity">
    <text evidence="1">Belongs to the complex I LYR family.</text>
</comment>
<gene>
    <name evidence="4" type="ORF">TCE0_060r18898</name>
</gene>
<feature type="compositionally biased region" description="Acidic residues" evidence="2">
    <location>
        <begin position="407"/>
        <end position="429"/>
    </location>
</feature>
<evidence type="ECO:0000256" key="1">
    <source>
        <dbReference type="ARBA" id="ARBA00009508"/>
    </source>
</evidence>
<feature type="compositionally biased region" description="Basic and acidic residues" evidence="2">
    <location>
        <begin position="510"/>
        <end position="522"/>
    </location>
</feature>
<feature type="compositionally biased region" description="Basic and acidic residues" evidence="2">
    <location>
        <begin position="636"/>
        <end position="646"/>
    </location>
</feature>
<dbReference type="Proteomes" id="UP000053095">
    <property type="component" value="Unassembled WGS sequence"/>
</dbReference>
<proteinExistence type="inferred from homology"/>
<feature type="region of interest" description="Disordered" evidence="2">
    <location>
        <begin position="358"/>
        <end position="688"/>
    </location>
</feature>